<evidence type="ECO:0000313" key="3">
    <source>
        <dbReference type="EMBL" id="AXN34982.1"/>
    </source>
</evidence>
<dbReference type="Pfam" id="PF13602">
    <property type="entry name" value="ADH_zinc_N_2"/>
    <property type="match status" value="1"/>
</dbReference>
<feature type="domain" description="Enoyl reductase (ER)" evidence="2">
    <location>
        <begin position="29"/>
        <end position="347"/>
    </location>
</feature>
<dbReference type="Pfam" id="PF08240">
    <property type="entry name" value="ADH_N"/>
    <property type="match status" value="1"/>
</dbReference>
<reference evidence="3 4" key="1">
    <citation type="submission" date="2018-07" db="EMBL/GenBank/DDBJ databases">
        <title>Lactobacillus curvatus genome sequence.</title>
        <authorList>
            <person name="Prechtl R."/>
        </authorList>
    </citation>
    <scope>NUCLEOTIDE SEQUENCE [LARGE SCALE GENOMIC DNA]</scope>
    <source>
        <strain evidence="3 4">TMW 1.1928</strain>
    </source>
</reference>
<dbReference type="InterPro" id="IPR036291">
    <property type="entry name" value="NAD(P)-bd_dom_sf"/>
</dbReference>
<dbReference type="Gene3D" id="3.40.50.720">
    <property type="entry name" value="NAD(P)-binding Rossmann-like Domain"/>
    <property type="match status" value="1"/>
</dbReference>
<dbReference type="Proteomes" id="UP000257607">
    <property type="component" value="Chromosome"/>
</dbReference>
<keyword evidence="1" id="KW-0560">Oxidoreductase</keyword>
<evidence type="ECO:0000259" key="2">
    <source>
        <dbReference type="SMART" id="SM00829"/>
    </source>
</evidence>
<dbReference type="InterPro" id="IPR013154">
    <property type="entry name" value="ADH-like_N"/>
</dbReference>
<dbReference type="AlphaFoldDB" id="A0A385ABH4"/>
<gene>
    <name evidence="3" type="ORF">DT351_00700</name>
</gene>
<dbReference type="GO" id="GO:0008270">
    <property type="term" value="F:zinc ion binding"/>
    <property type="evidence" value="ECO:0007669"/>
    <property type="project" value="InterPro"/>
</dbReference>
<dbReference type="InterPro" id="IPR002364">
    <property type="entry name" value="Quin_OxRdtase/zeta-crystal_CS"/>
</dbReference>
<dbReference type="EMBL" id="CP031003">
    <property type="protein sequence ID" value="AXN34982.1"/>
    <property type="molecule type" value="Genomic_DNA"/>
</dbReference>
<dbReference type="SUPFAM" id="SSF51735">
    <property type="entry name" value="NAD(P)-binding Rossmann-fold domains"/>
    <property type="match status" value="1"/>
</dbReference>
<dbReference type="GO" id="GO:0016491">
    <property type="term" value="F:oxidoreductase activity"/>
    <property type="evidence" value="ECO:0007669"/>
    <property type="project" value="UniProtKB-KW"/>
</dbReference>
<dbReference type="PANTHER" id="PTHR11695">
    <property type="entry name" value="ALCOHOL DEHYDROGENASE RELATED"/>
    <property type="match status" value="1"/>
</dbReference>
<evidence type="ECO:0000256" key="1">
    <source>
        <dbReference type="ARBA" id="ARBA00023002"/>
    </source>
</evidence>
<dbReference type="InterPro" id="IPR011032">
    <property type="entry name" value="GroES-like_sf"/>
</dbReference>
<dbReference type="InterPro" id="IPR050700">
    <property type="entry name" value="YIM1/Zinc_Alcohol_DH_Fams"/>
</dbReference>
<dbReference type="SMART" id="SM00829">
    <property type="entry name" value="PKS_ER"/>
    <property type="match status" value="1"/>
</dbReference>
<sequence length="349" mass="38006">MYYAVISSRLRLTILFRKDDVIMTTNHQIQLDTEHNWHAVSGEIPTPKPEELLIKVRASSVNPVDLKRRASTTTILGYDGYGTVQAVGATVTNFQPGDVVFYAGSTQIDGSFQHYQCVPAAICALAPSTISAAEIAGLPLVSLTAYELLFEKLGFTAEQNANRGKQLLIINGAGGVGSILSQLAKWAGFTVTATSSLTHFDWLKTNGVDHPLDYHSPSSLDNLASLPDNTFDAIAVLYDIESYLQEVARLIKPFGQVGTIVGNTHPLDLAPLKPKSASFSFEYMFTKTDYQFQTTSQGAILQQIARLIDARILHPITTAHYTGLTVANLQMITDKLLTGHTTGKQGLVY</sequence>
<proteinExistence type="predicted"/>
<dbReference type="SUPFAM" id="SSF50129">
    <property type="entry name" value="GroES-like"/>
    <property type="match status" value="1"/>
</dbReference>
<dbReference type="InterPro" id="IPR020843">
    <property type="entry name" value="ER"/>
</dbReference>
<dbReference type="Gene3D" id="3.90.180.10">
    <property type="entry name" value="Medium-chain alcohol dehydrogenases, catalytic domain"/>
    <property type="match status" value="1"/>
</dbReference>
<name>A0A385ABH4_LATCU</name>
<protein>
    <submittedName>
        <fullName evidence="3">Zinc-binding alcohol dehydrogenase family protein</fullName>
    </submittedName>
</protein>
<accession>A0A385ABH4</accession>
<evidence type="ECO:0000313" key="4">
    <source>
        <dbReference type="Proteomes" id="UP000257607"/>
    </source>
</evidence>
<dbReference type="PANTHER" id="PTHR11695:SF294">
    <property type="entry name" value="RETICULON-4-INTERACTING PROTEIN 1, MITOCHONDRIAL"/>
    <property type="match status" value="1"/>
</dbReference>
<dbReference type="OrthoDB" id="9792162at2"/>
<organism evidence="3 4">
    <name type="scientific">Latilactobacillus curvatus</name>
    <name type="common">Lactobacillus curvatus</name>
    <dbReference type="NCBI Taxonomy" id="28038"/>
    <lineage>
        <taxon>Bacteria</taxon>
        <taxon>Bacillati</taxon>
        <taxon>Bacillota</taxon>
        <taxon>Bacilli</taxon>
        <taxon>Lactobacillales</taxon>
        <taxon>Lactobacillaceae</taxon>
        <taxon>Latilactobacillus</taxon>
    </lineage>
</organism>
<dbReference type="PROSITE" id="PS01162">
    <property type="entry name" value="QOR_ZETA_CRYSTAL"/>
    <property type="match status" value="1"/>
</dbReference>